<feature type="signal peptide" evidence="5">
    <location>
        <begin position="1"/>
        <end position="24"/>
    </location>
</feature>
<keyword evidence="3 5" id="KW-0732">Signal</keyword>
<dbReference type="InterPro" id="IPR008966">
    <property type="entry name" value="Adhesion_dom_sf"/>
</dbReference>
<proteinExistence type="inferred from homology"/>
<evidence type="ECO:0000313" key="8">
    <source>
        <dbReference type="Proteomes" id="UP000285310"/>
    </source>
</evidence>
<evidence type="ECO:0000256" key="3">
    <source>
        <dbReference type="ARBA" id="ARBA00022729"/>
    </source>
</evidence>
<dbReference type="RefSeq" id="WP_184999786.1">
    <property type="nucleotide sequence ID" value="NZ_AYKG01000018.1"/>
</dbReference>
<evidence type="ECO:0000256" key="4">
    <source>
        <dbReference type="ARBA" id="ARBA00023263"/>
    </source>
</evidence>
<protein>
    <submittedName>
        <fullName evidence="7">Fimbrial protein</fullName>
    </submittedName>
</protein>
<dbReference type="PANTHER" id="PTHR33420">
    <property type="entry name" value="FIMBRIAL SUBUNIT ELFA-RELATED"/>
    <property type="match status" value="1"/>
</dbReference>
<reference evidence="7 8" key="1">
    <citation type="submission" date="2013-10" db="EMBL/GenBank/DDBJ databases">
        <title>Salinisphaera japonica YTM-1 Genome Sequencing.</title>
        <authorList>
            <person name="Lai Q."/>
            <person name="Li C."/>
            <person name="Shao Z."/>
        </authorList>
    </citation>
    <scope>NUCLEOTIDE SEQUENCE [LARGE SCALE GENOMIC DNA]</scope>
    <source>
        <strain evidence="7 8">YTM-1</strain>
    </source>
</reference>
<evidence type="ECO:0000256" key="5">
    <source>
        <dbReference type="SAM" id="SignalP"/>
    </source>
</evidence>
<dbReference type="Pfam" id="PF00419">
    <property type="entry name" value="Fimbrial"/>
    <property type="match status" value="1"/>
</dbReference>
<feature type="chain" id="PRO_5019523340" evidence="5">
    <location>
        <begin position="25"/>
        <end position="198"/>
    </location>
</feature>
<evidence type="ECO:0000259" key="6">
    <source>
        <dbReference type="Pfam" id="PF00419"/>
    </source>
</evidence>
<name>A0A423PTL0_9GAMM</name>
<dbReference type="InParanoid" id="A0A423PTL0"/>
<dbReference type="InterPro" id="IPR050263">
    <property type="entry name" value="Bact_Fimbrial_Adh_Pro"/>
</dbReference>
<dbReference type="Proteomes" id="UP000285310">
    <property type="component" value="Unassembled WGS sequence"/>
</dbReference>
<feature type="domain" description="Fimbrial-type adhesion" evidence="6">
    <location>
        <begin position="30"/>
        <end position="197"/>
    </location>
</feature>
<evidence type="ECO:0000256" key="2">
    <source>
        <dbReference type="ARBA" id="ARBA00006671"/>
    </source>
</evidence>
<comment type="similarity">
    <text evidence="2">Belongs to the fimbrial protein family.</text>
</comment>
<dbReference type="PANTHER" id="PTHR33420:SF3">
    <property type="entry name" value="FIMBRIAL SUBUNIT ELFA"/>
    <property type="match status" value="1"/>
</dbReference>
<dbReference type="GO" id="GO:0009289">
    <property type="term" value="C:pilus"/>
    <property type="evidence" value="ECO:0007669"/>
    <property type="project" value="UniProtKB-SubCell"/>
</dbReference>
<dbReference type="EMBL" id="AYKG01000018">
    <property type="protein sequence ID" value="ROO28927.1"/>
    <property type="molecule type" value="Genomic_DNA"/>
</dbReference>
<evidence type="ECO:0000256" key="1">
    <source>
        <dbReference type="ARBA" id="ARBA00004561"/>
    </source>
</evidence>
<dbReference type="GO" id="GO:0043709">
    <property type="term" value="P:cell adhesion involved in single-species biofilm formation"/>
    <property type="evidence" value="ECO:0007669"/>
    <property type="project" value="TreeGrafter"/>
</dbReference>
<comment type="caution">
    <text evidence="7">The sequence shown here is derived from an EMBL/GenBank/DDBJ whole genome shotgun (WGS) entry which is preliminary data.</text>
</comment>
<dbReference type="InterPro" id="IPR000259">
    <property type="entry name" value="Adhesion_dom_fimbrial"/>
</dbReference>
<evidence type="ECO:0000313" key="7">
    <source>
        <dbReference type="EMBL" id="ROO28927.1"/>
    </source>
</evidence>
<dbReference type="FunCoup" id="A0A423PTL0">
    <property type="interactions" value="50"/>
</dbReference>
<gene>
    <name evidence="7" type="ORF">SAJA_07070</name>
</gene>
<comment type="subcellular location">
    <subcellularLocation>
        <location evidence="1">Fimbrium</location>
    </subcellularLocation>
</comment>
<dbReference type="SUPFAM" id="SSF49401">
    <property type="entry name" value="Bacterial adhesins"/>
    <property type="match status" value="1"/>
</dbReference>
<keyword evidence="4" id="KW-0281">Fimbrium</keyword>
<dbReference type="AlphaFoldDB" id="A0A423PTL0"/>
<accession>A0A423PTL0</accession>
<dbReference type="Gene3D" id="2.60.40.1090">
    <property type="entry name" value="Fimbrial-type adhesion domain"/>
    <property type="match status" value="1"/>
</dbReference>
<organism evidence="7 8">
    <name type="scientific">Salinisphaera japonica YTM-1</name>
    <dbReference type="NCBI Taxonomy" id="1209778"/>
    <lineage>
        <taxon>Bacteria</taxon>
        <taxon>Pseudomonadati</taxon>
        <taxon>Pseudomonadota</taxon>
        <taxon>Gammaproteobacteria</taxon>
        <taxon>Salinisphaerales</taxon>
        <taxon>Salinisphaeraceae</taxon>
        <taxon>Salinisphaera</taxon>
    </lineage>
</organism>
<dbReference type="InterPro" id="IPR036937">
    <property type="entry name" value="Adhesion_dom_fimbrial_sf"/>
</dbReference>
<sequence length="198" mass="19932">MSVQKILACAGALAAAVCAPAAVAQQGGTISFDGKVTAASCEIVGEGADQTVTLPTVSVNALPAEGATAGETPFDIQLANCSLANNTDKTTGSQSVTAYFTPNANVNTTFGTLLNTTDAASGGAQNVTIQLVNGENDQAIDIGNTVPTDESSLGNLPAGQFDADNGQVTLNYLARYFATGQSTAGEVNAMASYVLIYP</sequence>
<keyword evidence="8" id="KW-1185">Reference proteome</keyword>